<feature type="transmembrane region" description="Helical" evidence="2">
    <location>
        <begin position="12"/>
        <end position="31"/>
    </location>
</feature>
<gene>
    <name evidence="3" type="ORF">A3B14_01325</name>
</gene>
<feature type="region of interest" description="Disordered" evidence="1">
    <location>
        <begin position="38"/>
        <end position="61"/>
    </location>
</feature>
<dbReference type="EMBL" id="MHWE01000020">
    <property type="protein sequence ID" value="OHB03300.1"/>
    <property type="molecule type" value="Genomic_DNA"/>
</dbReference>
<proteinExistence type="predicted"/>
<evidence type="ECO:0000313" key="4">
    <source>
        <dbReference type="Proteomes" id="UP000176800"/>
    </source>
</evidence>
<evidence type="ECO:0000256" key="1">
    <source>
        <dbReference type="SAM" id="MobiDB-lite"/>
    </source>
</evidence>
<sequence length="166" mass="18248">MKRNDQQGVTHLAGIAGAVVIAAIIGAAVYVSNNDSDDYKNNPTTPTNNQSKTQDTNNLGDEDKVAVKQTAKDHFTLVYQKKTTEAYQSTCQGFKNNTSETNFTNELKNGNFYTVDLSAIEYTSVEVRNNQAKISGPIGPLVPNTDLEVSLLKENNQWCVYGYKTT</sequence>
<accession>A0A1G2U344</accession>
<keyword evidence="2" id="KW-1133">Transmembrane helix</keyword>
<keyword evidence="2" id="KW-0472">Membrane</keyword>
<keyword evidence="2" id="KW-0812">Transmembrane</keyword>
<evidence type="ECO:0000313" key="3">
    <source>
        <dbReference type="EMBL" id="OHB03300.1"/>
    </source>
</evidence>
<reference evidence="3 4" key="1">
    <citation type="journal article" date="2016" name="Nat. Commun.">
        <title>Thousands of microbial genomes shed light on interconnected biogeochemical processes in an aquifer system.</title>
        <authorList>
            <person name="Anantharaman K."/>
            <person name="Brown C.T."/>
            <person name="Hug L.A."/>
            <person name="Sharon I."/>
            <person name="Castelle C.J."/>
            <person name="Probst A.J."/>
            <person name="Thomas B.C."/>
            <person name="Singh A."/>
            <person name="Wilkins M.J."/>
            <person name="Karaoz U."/>
            <person name="Brodie E.L."/>
            <person name="Williams K.H."/>
            <person name="Hubbard S.S."/>
            <person name="Banfield J.F."/>
        </authorList>
    </citation>
    <scope>NUCLEOTIDE SEQUENCE [LARGE SCALE GENOMIC DNA]</scope>
</reference>
<feature type="compositionally biased region" description="Polar residues" evidence="1">
    <location>
        <begin position="41"/>
        <end position="59"/>
    </location>
</feature>
<dbReference type="Proteomes" id="UP000176800">
    <property type="component" value="Unassembled WGS sequence"/>
</dbReference>
<comment type="caution">
    <text evidence="3">The sequence shown here is derived from an EMBL/GenBank/DDBJ whole genome shotgun (WGS) entry which is preliminary data.</text>
</comment>
<name>A0A1G2U344_9BACT</name>
<protein>
    <submittedName>
        <fullName evidence="3">Uncharacterized protein</fullName>
    </submittedName>
</protein>
<dbReference type="AlphaFoldDB" id="A0A1G2U344"/>
<organism evidence="3 4">
    <name type="scientific">Candidatus Zambryskibacteria bacterium RIFCSPLOWO2_01_FULL_45_21</name>
    <dbReference type="NCBI Taxonomy" id="1802761"/>
    <lineage>
        <taxon>Bacteria</taxon>
        <taxon>Candidatus Zambryskiibacteriota</taxon>
    </lineage>
</organism>
<evidence type="ECO:0000256" key="2">
    <source>
        <dbReference type="SAM" id="Phobius"/>
    </source>
</evidence>